<dbReference type="EC" id="2.4.-.-" evidence="2"/>
<proteinExistence type="predicted"/>
<dbReference type="Proteomes" id="UP001431776">
    <property type="component" value="Unassembled WGS sequence"/>
</dbReference>
<dbReference type="PANTHER" id="PTHR45947:SF3">
    <property type="entry name" value="SULFOQUINOVOSYL TRANSFERASE SQD2"/>
    <property type="match status" value="1"/>
</dbReference>
<evidence type="ECO:0000313" key="2">
    <source>
        <dbReference type="EMBL" id="MDI6448915.1"/>
    </source>
</evidence>
<dbReference type="Pfam" id="PF13439">
    <property type="entry name" value="Glyco_transf_4"/>
    <property type="match status" value="1"/>
</dbReference>
<dbReference type="EMBL" id="JASCXX010000007">
    <property type="protein sequence ID" value="MDI6448915.1"/>
    <property type="molecule type" value="Genomic_DNA"/>
</dbReference>
<dbReference type="SUPFAM" id="SSF53756">
    <property type="entry name" value="UDP-Glycosyltransferase/glycogen phosphorylase"/>
    <property type="match status" value="1"/>
</dbReference>
<dbReference type="RefSeq" id="WP_349244325.1">
    <property type="nucleotide sequence ID" value="NZ_JASCXX010000007.1"/>
</dbReference>
<keyword evidence="2" id="KW-0808">Transferase</keyword>
<feature type="domain" description="Glycosyltransferase subfamily 4-like N-terminal" evidence="1">
    <location>
        <begin position="14"/>
        <end position="182"/>
    </location>
</feature>
<sequence length="421" mass="46829">MNILMMTNTFTPFVGGVSRSVSAFADELRKMGHRVVVVAPEFENMPESERDVIRIPAIQHFNGSDFALVLPIPGYLSAHLERFKPDIVHSHHPHLLGGAAVRIAGRFDCPLVFTYHTMYEHYLHYVPTEAKRLRRFVINLVTGYCDLCDHVIAPSRSVVEILRERGVETPIDVVLTGVYIERFKEGNGCAFRRSHQMAENAFVAGYVGRLAPEKNLSFLAEAVGRFVSQTPEARLLVVGSGPSEQEVRRIFHRLGHADRLHLVGSLEGQALVDAYHAMDCFVFASCTETQGMVLTEAMASGRPVVGIDAPGVREVVEDRRNGRLLPSQDIPAFAEAIREMARARPEQVHAYRRAARATAAKLSMETSAQKLSAVYEKVLARDARDSKDDSTWDGAIEAIKAEWELIKNIAEAATQTLRKAE</sequence>
<dbReference type="InterPro" id="IPR050194">
    <property type="entry name" value="Glycosyltransferase_grp1"/>
</dbReference>
<dbReference type="GO" id="GO:0016757">
    <property type="term" value="F:glycosyltransferase activity"/>
    <property type="evidence" value="ECO:0007669"/>
    <property type="project" value="UniProtKB-KW"/>
</dbReference>
<evidence type="ECO:0000313" key="3">
    <source>
        <dbReference type="Proteomes" id="UP001431776"/>
    </source>
</evidence>
<reference evidence="2" key="1">
    <citation type="submission" date="2023-05" db="EMBL/GenBank/DDBJ databases">
        <title>Anaerotaeda fermentans gen. nov., sp. nov., a novel anaerobic planctomycete of the new family within the order Sedimentisphaerales isolated from Taman Peninsula, Russia.</title>
        <authorList>
            <person name="Khomyakova M.A."/>
            <person name="Merkel A.Y."/>
            <person name="Slobodkin A.I."/>
        </authorList>
    </citation>
    <scope>NUCLEOTIDE SEQUENCE</scope>
    <source>
        <strain evidence="2">M17dextr</strain>
    </source>
</reference>
<keyword evidence="2" id="KW-0328">Glycosyltransferase</keyword>
<comment type="caution">
    <text evidence="2">The sequence shown here is derived from an EMBL/GenBank/DDBJ whole genome shotgun (WGS) entry which is preliminary data.</text>
</comment>
<protein>
    <submittedName>
        <fullName evidence="2">Glycosyltransferase</fullName>
        <ecNumber evidence="2">2.4.-.-</ecNumber>
    </submittedName>
</protein>
<accession>A0AAW6TWB2</accession>
<dbReference type="Pfam" id="PF13692">
    <property type="entry name" value="Glyco_trans_1_4"/>
    <property type="match status" value="1"/>
</dbReference>
<evidence type="ECO:0000259" key="1">
    <source>
        <dbReference type="Pfam" id="PF13439"/>
    </source>
</evidence>
<dbReference type="AlphaFoldDB" id="A0AAW6TWB2"/>
<dbReference type="PANTHER" id="PTHR45947">
    <property type="entry name" value="SULFOQUINOVOSYL TRANSFERASE SQD2"/>
    <property type="match status" value="1"/>
</dbReference>
<keyword evidence="3" id="KW-1185">Reference proteome</keyword>
<name>A0AAW6TWB2_9BACT</name>
<gene>
    <name evidence="2" type="ORF">QJ522_07640</name>
</gene>
<dbReference type="InterPro" id="IPR028098">
    <property type="entry name" value="Glyco_trans_4-like_N"/>
</dbReference>
<organism evidence="2 3">
    <name type="scientific">Anaerobaca lacustris</name>
    <dbReference type="NCBI Taxonomy" id="3044600"/>
    <lineage>
        <taxon>Bacteria</taxon>
        <taxon>Pseudomonadati</taxon>
        <taxon>Planctomycetota</taxon>
        <taxon>Phycisphaerae</taxon>
        <taxon>Sedimentisphaerales</taxon>
        <taxon>Anaerobacaceae</taxon>
        <taxon>Anaerobaca</taxon>
    </lineage>
</organism>
<dbReference type="Gene3D" id="3.40.50.2000">
    <property type="entry name" value="Glycogen Phosphorylase B"/>
    <property type="match status" value="2"/>
</dbReference>